<sequence>MTAMNVVHMRVKPGKEDDYVRLHQEMDIRSMPGGRNFWLIRSGERSFVVVGEWDSLEAMANARPAMVANLDKLRPLLEDLGGGRGLTEPWSGEVSLHVKP</sequence>
<protein>
    <recommendedName>
        <fullName evidence="1">ABM domain-containing protein</fullName>
    </recommendedName>
</protein>
<dbReference type="AlphaFoldDB" id="A0A235EQN7"/>
<dbReference type="InterPro" id="IPR007138">
    <property type="entry name" value="ABM_dom"/>
</dbReference>
<dbReference type="Gene3D" id="3.30.70.100">
    <property type="match status" value="1"/>
</dbReference>
<dbReference type="OrthoDB" id="7066176at2"/>
<proteinExistence type="predicted"/>
<keyword evidence="3" id="KW-1185">Reference proteome</keyword>
<evidence type="ECO:0000259" key="1">
    <source>
        <dbReference type="Pfam" id="PF03992"/>
    </source>
</evidence>
<comment type="caution">
    <text evidence="2">The sequence shown here is derived from an EMBL/GenBank/DDBJ whole genome shotgun (WGS) entry which is preliminary data.</text>
</comment>
<name>A0A235EQN7_9BURK</name>
<reference evidence="2 3" key="1">
    <citation type="submission" date="2017-07" db="EMBL/GenBank/DDBJ databases">
        <title>Acidovorax KNDSW TSA 6 genome sequence and assembly.</title>
        <authorList>
            <person name="Mayilraj S."/>
        </authorList>
    </citation>
    <scope>NUCLEOTIDE SEQUENCE [LARGE SCALE GENOMIC DNA]</scope>
    <source>
        <strain evidence="2 3">KNDSW-TSA6</strain>
    </source>
</reference>
<feature type="domain" description="ABM" evidence="1">
    <location>
        <begin position="4"/>
        <end position="61"/>
    </location>
</feature>
<dbReference type="Proteomes" id="UP000215441">
    <property type="component" value="Unassembled WGS sequence"/>
</dbReference>
<dbReference type="InterPro" id="IPR011008">
    <property type="entry name" value="Dimeric_a/b-barrel"/>
</dbReference>
<dbReference type="SUPFAM" id="SSF54909">
    <property type="entry name" value="Dimeric alpha+beta barrel"/>
    <property type="match status" value="1"/>
</dbReference>
<organism evidence="2 3">
    <name type="scientific">Acidovorax kalamii</name>
    <dbReference type="NCBI Taxonomy" id="2004485"/>
    <lineage>
        <taxon>Bacteria</taxon>
        <taxon>Pseudomonadati</taxon>
        <taxon>Pseudomonadota</taxon>
        <taxon>Betaproteobacteria</taxon>
        <taxon>Burkholderiales</taxon>
        <taxon>Comamonadaceae</taxon>
        <taxon>Acidovorax</taxon>
    </lineage>
</organism>
<evidence type="ECO:0000313" key="2">
    <source>
        <dbReference type="EMBL" id="OYD51330.1"/>
    </source>
</evidence>
<gene>
    <name evidence="2" type="ORF">CBY09_05770</name>
</gene>
<dbReference type="Pfam" id="PF03992">
    <property type="entry name" value="ABM"/>
    <property type="match status" value="1"/>
</dbReference>
<evidence type="ECO:0000313" key="3">
    <source>
        <dbReference type="Proteomes" id="UP000215441"/>
    </source>
</evidence>
<dbReference type="RefSeq" id="WP_094287320.1">
    <property type="nucleotide sequence ID" value="NZ_NOIG01000004.1"/>
</dbReference>
<accession>A0A235EQN7</accession>
<dbReference type="EMBL" id="NOIG01000004">
    <property type="protein sequence ID" value="OYD51330.1"/>
    <property type="molecule type" value="Genomic_DNA"/>
</dbReference>